<gene>
    <name evidence="1" type="ORF">LCGC14_3090110</name>
</gene>
<evidence type="ECO:0000313" key="1">
    <source>
        <dbReference type="EMBL" id="KKK53904.1"/>
    </source>
</evidence>
<accession>A0A0F8YIA4</accession>
<dbReference type="AlphaFoldDB" id="A0A0F8YIA4"/>
<comment type="caution">
    <text evidence="1">The sequence shown here is derived from an EMBL/GenBank/DDBJ whole genome shotgun (WGS) entry which is preliminary data.</text>
</comment>
<feature type="non-terminal residue" evidence="1">
    <location>
        <position position="1"/>
    </location>
</feature>
<reference evidence="1" key="1">
    <citation type="journal article" date="2015" name="Nature">
        <title>Complex archaea that bridge the gap between prokaryotes and eukaryotes.</title>
        <authorList>
            <person name="Spang A."/>
            <person name="Saw J.H."/>
            <person name="Jorgensen S.L."/>
            <person name="Zaremba-Niedzwiedzka K."/>
            <person name="Martijn J."/>
            <person name="Lind A.E."/>
            <person name="van Eijk R."/>
            <person name="Schleper C."/>
            <person name="Guy L."/>
            <person name="Ettema T.J."/>
        </authorList>
    </citation>
    <scope>NUCLEOTIDE SEQUENCE</scope>
</reference>
<dbReference type="EMBL" id="LAZR01066272">
    <property type="protein sequence ID" value="KKK53904.1"/>
    <property type="molecule type" value="Genomic_DNA"/>
</dbReference>
<protein>
    <submittedName>
        <fullName evidence="1">Uncharacterized protein</fullName>
    </submittedName>
</protein>
<name>A0A0F8YIA4_9ZZZZ</name>
<proteinExistence type="predicted"/>
<organism evidence="1">
    <name type="scientific">marine sediment metagenome</name>
    <dbReference type="NCBI Taxonomy" id="412755"/>
    <lineage>
        <taxon>unclassified sequences</taxon>
        <taxon>metagenomes</taxon>
        <taxon>ecological metagenomes</taxon>
    </lineage>
</organism>
<sequence length="33" mass="3590">QGPPHLRIAFANLDLAGIDTLLDRLRALPHTLA</sequence>